<dbReference type="STRING" id="1660074.CVIC8964_1250"/>
<evidence type="ECO:0000313" key="9">
    <source>
        <dbReference type="EMBL" id="ARR02643.1"/>
    </source>
</evidence>
<feature type="binding site" evidence="7">
    <location>
        <position position="7"/>
    </location>
    <ligand>
        <name>Mg(2+)</name>
        <dbReference type="ChEBI" id="CHEBI:18420"/>
    </ligand>
</feature>
<evidence type="ECO:0000256" key="5">
    <source>
        <dbReference type="ARBA" id="ARBA00022840"/>
    </source>
</evidence>
<evidence type="ECO:0000256" key="8">
    <source>
        <dbReference type="RuleBase" id="RU003835"/>
    </source>
</evidence>
<keyword evidence="3 7" id="KW-0547">Nucleotide-binding</keyword>
<evidence type="ECO:0000256" key="4">
    <source>
        <dbReference type="ARBA" id="ARBA00022777"/>
    </source>
</evidence>
<feature type="site" description="Transition state stabilizer" evidence="7">
    <location>
        <position position="239"/>
    </location>
</feature>
<comment type="similarity">
    <text evidence="1 7 8">Belongs to the acetokinase family.</text>
</comment>
<dbReference type="GO" id="GO:0006083">
    <property type="term" value="P:acetate metabolic process"/>
    <property type="evidence" value="ECO:0007669"/>
    <property type="project" value="TreeGrafter"/>
</dbReference>
<dbReference type="Pfam" id="PF00871">
    <property type="entry name" value="Acetate_kinase"/>
    <property type="match status" value="1"/>
</dbReference>
<comment type="pathway">
    <text evidence="7">Metabolic intermediate biosynthesis; acetyl-CoA biosynthesis; acetyl-CoA from acetate: step 1/2.</text>
</comment>
<dbReference type="PROSITE" id="PS01075">
    <property type="entry name" value="ACETATE_KINASE_1"/>
    <property type="match status" value="1"/>
</dbReference>
<dbReference type="InterPro" id="IPR043129">
    <property type="entry name" value="ATPase_NBD"/>
</dbReference>
<reference evidence="9 10" key="1">
    <citation type="journal article" date="2017" name="Genome Biol. Evol.">
        <title>Comparative Genomic Analysis Identifies a Campylobacter Clade Deficient in Selenium Metabolism.</title>
        <authorList>
            <person name="Miller W.G."/>
            <person name="Yee E."/>
            <person name="Lopes B.S."/>
            <person name="Chapman M.H."/>
            <person name="Huynh S."/>
            <person name="Bono J.L."/>
            <person name="Parker C.T."/>
            <person name="Strachan N.J.C."/>
            <person name="Forbes K.J."/>
        </authorList>
    </citation>
    <scope>NUCLEOTIDE SEQUENCE [LARGE SCALE GENOMIC DNA]</scope>
    <source>
        <strain evidence="9 10">RM8964</strain>
    </source>
</reference>
<evidence type="ECO:0000256" key="2">
    <source>
        <dbReference type="ARBA" id="ARBA00022679"/>
    </source>
</evidence>
<dbReference type="NCBIfam" id="TIGR00016">
    <property type="entry name" value="ackA"/>
    <property type="match status" value="1"/>
</dbReference>
<feature type="binding site" evidence="7">
    <location>
        <position position="14"/>
    </location>
    <ligand>
        <name>ATP</name>
        <dbReference type="ChEBI" id="CHEBI:30616"/>
    </ligand>
</feature>
<keyword evidence="2 7" id="KW-0808">Transferase</keyword>
<evidence type="ECO:0000256" key="6">
    <source>
        <dbReference type="ARBA" id="ARBA00022842"/>
    </source>
</evidence>
<feature type="binding site" evidence="7">
    <location>
        <begin position="206"/>
        <end position="210"/>
    </location>
    <ligand>
        <name>ATP</name>
        <dbReference type="ChEBI" id="CHEBI:30616"/>
    </ligand>
</feature>
<sequence>MKILVINSGSSSIKFKLYDMRNESVMCKGLIEQIGSDNSFAKISTAHGSIKEISKPIANHAQGIDIMNELLFNSGVVNSLDEIDGVGHRVVQGADIFTDAVLIDESVMQKIEELIPLAPLHNPAHLAGMKETLKVRPDIPNIAVFDTVFHQTMPKSSYMYALPLEFYEKYKIRKYGFHGTSHQFVSKAGAKILGIDYDKFSCITLHLGNGASIAAIKDGKCIDTTMGLTPLEGLMMGTRCGSIDPAIMPFLMKNANLSGEEVDNIMNKKSGLLAIGGSNDMRVIEQKMDEGDENAKLAFDMFVLKVKKYIGSYIAILGKIDAIIFTAGIGENDSRIREAICDGLEIFGIKLDKVKNKESKDEPRRIGQPDTLVRIIIVPTDEELAIAKDTVRIINNIKDSK</sequence>
<evidence type="ECO:0000256" key="1">
    <source>
        <dbReference type="ARBA" id="ARBA00008748"/>
    </source>
</evidence>
<comment type="subcellular location">
    <subcellularLocation>
        <location evidence="7">Cytoplasm</location>
    </subcellularLocation>
</comment>
<dbReference type="PRINTS" id="PR00471">
    <property type="entry name" value="ACETATEKNASE"/>
</dbReference>
<dbReference type="RefSeq" id="WP_086333896.1">
    <property type="nucleotide sequence ID" value="NZ_CP018791.1"/>
</dbReference>
<dbReference type="GO" id="GO:0005524">
    <property type="term" value="F:ATP binding"/>
    <property type="evidence" value="ECO:0007669"/>
    <property type="project" value="UniProtKB-KW"/>
</dbReference>
<dbReference type="AlphaFoldDB" id="A0A1X9T2G1"/>
<keyword evidence="4 7" id="KW-0418">Kinase</keyword>
<dbReference type="GO" id="GO:0006085">
    <property type="term" value="P:acetyl-CoA biosynthetic process"/>
    <property type="evidence" value="ECO:0007669"/>
    <property type="project" value="UniProtKB-UniRule"/>
</dbReference>
<organism evidence="9 10">
    <name type="scientific">Campylobacter vicugnae</name>
    <dbReference type="NCBI Taxonomy" id="1660076"/>
    <lineage>
        <taxon>Bacteria</taxon>
        <taxon>Pseudomonadati</taxon>
        <taxon>Campylobacterota</taxon>
        <taxon>Epsilonproteobacteria</taxon>
        <taxon>Campylobacterales</taxon>
        <taxon>Campylobacteraceae</taxon>
        <taxon>Campylobacter</taxon>
    </lineage>
</organism>
<dbReference type="PIRSF" id="PIRSF000722">
    <property type="entry name" value="Acetate_prop_kin"/>
    <property type="match status" value="1"/>
</dbReference>
<feature type="site" description="Transition state stabilizer" evidence="7">
    <location>
        <position position="178"/>
    </location>
</feature>
<keyword evidence="5 7" id="KW-0067">ATP-binding</keyword>
<dbReference type="InterPro" id="IPR000890">
    <property type="entry name" value="Aliphatic_acid_kin_short-chain"/>
</dbReference>
<proteinExistence type="inferred from homology"/>
<comment type="catalytic activity">
    <reaction evidence="7">
        <text>acetate + ATP = acetyl phosphate + ADP</text>
        <dbReference type="Rhea" id="RHEA:11352"/>
        <dbReference type="ChEBI" id="CHEBI:22191"/>
        <dbReference type="ChEBI" id="CHEBI:30089"/>
        <dbReference type="ChEBI" id="CHEBI:30616"/>
        <dbReference type="ChEBI" id="CHEBI:456216"/>
        <dbReference type="EC" id="2.7.2.1"/>
    </reaction>
</comment>
<feature type="active site" description="Proton donor/acceptor" evidence="7">
    <location>
        <position position="146"/>
    </location>
</feature>
<accession>A0A1X9T2G1</accession>
<dbReference type="PANTHER" id="PTHR21060">
    <property type="entry name" value="ACETATE KINASE"/>
    <property type="match status" value="1"/>
</dbReference>
<protein>
    <recommendedName>
        <fullName evidence="7">Acetate kinase</fullName>
        <ecNumber evidence="7">2.7.2.1</ecNumber>
    </recommendedName>
    <alternativeName>
        <fullName evidence="7">Acetokinase</fullName>
    </alternativeName>
</protein>
<feature type="binding site" evidence="7">
    <location>
        <position position="89"/>
    </location>
    <ligand>
        <name>substrate</name>
    </ligand>
</feature>
<evidence type="ECO:0000256" key="7">
    <source>
        <dbReference type="HAMAP-Rule" id="MF_00020"/>
    </source>
</evidence>
<evidence type="ECO:0000313" key="10">
    <source>
        <dbReference type="Proteomes" id="UP000194265"/>
    </source>
</evidence>
<comment type="function">
    <text evidence="7">Catalyzes the formation of acetyl phosphate from acetate and ATP. Can also catalyze the reverse reaction.</text>
</comment>
<gene>
    <name evidence="7 9" type="primary">ackA</name>
    <name evidence="9" type="ORF">CVIC8964_1250</name>
</gene>
<dbReference type="SUPFAM" id="SSF53067">
    <property type="entry name" value="Actin-like ATPase domain"/>
    <property type="match status" value="2"/>
</dbReference>
<keyword evidence="6 7" id="KW-0460">Magnesium</keyword>
<dbReference type="CDD" id="cd24010">
    <property type="entry name" value="ASKHA_NBD_AcK_PK"/>
    <property type="match status" value="1"/>
</dbReference>
<dbReference type="Proteomes" id="UP000194265">
    <property type="component" value="Chromosome"/>
</dbReference>
<dbReference type="OrthoDB" id="9802453at2"/>
<dbReference type="InterPro" id="IPR023865">
    <property type="entry name" value="Aliphatic_acid_kinase_CS"/>
</dbReference>
<dbReference type="Gene3D" id="3.30.420.40">
    <property type="match status" value="2"/>
</dbReference>
<feature type="binding site" evidence="7">
    <location>
        <begin position="280"/>
        <end position="282"/>
    </location>
    <ligand>
        <name>ATP</name>
        <dbReference type="ChEBI" id="CHEBI:30616"/>
    </ligand>
</feature>
<dbReference type="GO" id="GO:0008776">
    <property type="term" value="F:acetate kinase activity"/>
    <property type="evidence" value="ECO:0007669"/>
    <property type="project" value="UniProtKB-UniRule"/>
</dbReference>
<dbReference type="InterPro" id="IPR004372">
    <property type="entry name" value="Ac/propionate_kinase"/>
</dbReference>
<dbReference type="GO" id="GO:0000287">
    <property type="term" value="F:magnesium ion binding"/>
    <property type="evidence" value="ECO:0007669"/>
    <property type="project" value="UniProtKB-UniRule"/>
</dbReference>
<dbReference type="UniPathway" id="UPA00340">
    <property type="reaction ID" value="UER00458"/>
</dbReference>
<name>A0A1X9T2G1_9BACT</name>
<keyword evidence="7" id="KW-0479">Metal-binding</keyword>
<dbReference type="PANTHER" id="PTHR21060:SF15">
    <property type="entry name" value="ACETATE KINASE-RELATED"/>
    <property type="match status" value="1"/>
</dbReference>
<feature type="binding site" evidence="7">
    <location>
        <begin position="328"/>
        <end position="332"/>
    </location>
    <ligand>
        <name>ATP</name>
        <dbReference type="ChEBI" id="CHEBI:30616"/>
    </ligand>
</feature>
<dbReference type="HAMAP" id="MF_00020">
    <property type="entry name" value="Acetate_kinase"/>
    <property type="match status" value="1"/>
</dbReference>
<feature type="binding site" evidence="7">
    <location>
        <position position="382"/>
    </location>
    <ligand>
        <name>Mg(2+)</name>
        <dbReference type="ChEBI" id="CHEBI:18420"/>
    </ligand>
</feature>
<evidence type="ECO:0000256" key="3">
    <source>
        <dbReference type="ARBA" id="ARBA00022741"/>
    </source>
</evidence>
<comment type="cofactor">
    <cofactor evidence="7">
        <name>Mg(2+)</name>
        <dbReference type="ChEBI" id="CHEBI:18420"/>
    </cofactor>
    <cofactor evidence="7">
        <name>Mn(2+)</name>
        <dbReference type="ChEBI" id="CHEBI:29035"/>
    </cofactor>
    <text evidence="7">Mg(2+). Can also accept Mn(2+).</text>
</comment>
<comment type="subunit">
    <text evidence="7">Homodimer.</text>
</comment>
<dbReference type="EC" id="2.7.2.1" evidence="7"/>
<keyword evidence="7" id="KW-0963">Cytoplasm</keyword>
<dbReference type="GO" id="GO:0005737">
    <property type="term" value="C:cytoplasm"/>
    <property type="evidence" value="ECO:0007669"/>
    <property type="project" value="UniProtKB-SubCell"/>
</dbReference>
<dbReference type="EMBL" id="CP018791">
    <property type="protein sequence ID" value="ARR02643.1"/>
    <property type="molecule type" value="Genomic_DNA"/>
</dbReference>